<evidence type="ECO:0000313" key="4">
    <source>
        <dbReference type="Proteomes" id="UP001372338"/>
    </source>
</evidence>
<evidence type="ECO:0000313" key="3">
    <source>
        <dbReference type="EMBL" id="KAK7267805.1"/>
    </source>
</evidence>
<accession>A0AAN9I8Q7</accession>
<dbReference type="SUPFAM" id="SSF63748">
    <property type="entry name" value="Tudor/PWWP/MBT"/>
    <property type="match status" value="1"/>
</dbReference>
<feature type="compositionally biased region" description="Acidic residues" evidence="1">
    <location>
        <begin position="175"/>
        <end position="184"/>
    </location>
</feature>
<dbReference type="AlphaFoldDB" id="A0AAN9I8Q7"/>
<keyword evidence="4" id="KW-1185">Reference proteome</keyword>
<dbReference type="EMBL" id="JAYWIO010000004">
    <property type="protein sequence ID" value="KAK7267805.1"/>
    <property type="molecule type" value="Genomic_DNA"/>
</dbReference>
<evidence type="ECO:0000256" key="1">
    <source>
        <dbReference type="SAM" id="MobiDB-lite"/>
    </source>
</evidence>
<feature type="compositionally biased region" description="Basic and acidic residues" evidence="1">
    <location>
        <begin position="322"/>
        <end position="334"/>
    </location>
</feature>
<comment type="caution">
    <text evidence="3">The sequence shown here is derived from an EMBL/GenBank/DDBJ whole genome shotgun (WGS) entry which is preliminary data.</text>
</comment>
<dbReference type="PANTHER" id="PTHR10688">
    <property type="entry name" value="PWWP DOMAIN-CONTAINING PROTEIN"/>
    <property type="match status" value="1"/>
</dbReference>
<feature type="region of interest" description="Disordered" evidence="1">
    <location>
        <begin position="154"/>
        <end position="184"/>
    </location>
</feature>
<reference evidence="3 4" key="1">
    <citation type="submission" date="2024-01" db="EMBL/GenBank/DDBJ databases">
        <title>The genomes of 5 underutilized Papilionoideae crops provide insights into root nodulation and disease resistanc.</title>
        <authorList>
            <person name="Yuan L."/>
        </authorList>
    </citation>
    <scope>NUCLEOTIDE SEQUENCE [LARGE SCALE GENOMIC DNA]</scope>
    <source>
        <strain evidence="3">ZHUSHIDOU_FW_LH</strain>
        <tissue evidence="3">Leaf</tissue>
    </source>
</reference>
<gene>
    <name evidence="3" type="ORF">RIF29_20484</name>
</gene>
<protein>
    <recommendedName>
        <fullName evidence="2">PWWP domain-containing protein</fullName>
    </recommendedName>
</protein>
<name>A0AAN9I8Q7_CROPI</name>
<dbReference type="Proteomes" id="UP001372338">
    <property type="component" value="Unassembled WGS sequence"/>
</dbReference>
<feature type="region of interest" description="Disordered" evidence="1">
    <location>
        <begin position="313"/>
        <end position="338"/>
    </location>
</feature>
<dbReference type="PANTHER" id="PTHR10688:SF14">
    <property type="entry name" value="PWWP DOMAIN-CONTAINING PROTEIN"/>
    <property type="match status" value="1"/>
</dbReference>
<dbReference type="Gene3D" id="2.30.30.140">
    <property type="match status" value="1"/>
</dbReference>
<feature type="domain" description="PWWP" evidence="2">
    <location>
        <begin position="227"/>
        <end position="285"/>
    </location>
</feature>
<feature type="region of interest" description="Disordered" evidence="1">
    <location>
        <begin position="91"/>
        <end position="113"/>
    </location>
</feature>
<organism evidence="3 4">
    <name type="scientific">Crotalaria pallida</name>
    <name type="common">Smooth rattlebox</name>
    <name type="synonym">Crotalaria striata</name>
    <dbReference type="NCBI Taxonomy" id="3830"/>
    <lineage>
        <taxon>Eukaryota</taxon>
        <taxon>Viridiplantae</taxon>
        <taxon>Streptophyta</taxon>
        <taxon>Embryophyta</taxon>
        <taxon>Tracheophyta</taxon>
        <taxon>Spermatophyta</taxon>
        <taxon>Magnoliopsida</taxon>
        <taxon>eudicotyledons</taxon>
        <taxon>Gunneridae</taxon>
        <taxon>Pentapetalae</taxon>
        <taxon>rosids</taxon>
        <taxon>fabids</taxon>
        <taxon>Fabales</taxon>
        <taxon>Fabaceae</taxon>
        <taxon>Papilionoideae</taxon>
        <taxon>50 kb inversion clade</taxon>
        <taxon>genistoids sensu lato</taxon>
        <taxon>core genistoids</taxon>
        <taxon>Crotalarieae</taxon>
        <taxon>Crotalaria</taxon>
    </lineage>
</organism>
<dbReference type="InterPro" id="IPR052657">
    <property type="entry name" value="PDP_family_Arabidopsis"/>
</dbReference>
<evidence type="ECO:0000259" key="2">
    <source>
        <dbReference type="PROSITE" id="PS50812"/>
    </source>
</evidence>
<proteinExistence type="predicted"/>
<sequence length="396" mass="45037">MCRVMKQTAAVFILFRWVMVEPRKHYILRSTLGSYFLQHTSTAHFYSCQIQLPPSSFSITRVPSSASFQSKENIMAKNKKKKIISIDMIPKYSQQPRSSPPKRRTDFSVFTSTPPPPHSSIFFNPPGSSSGEIRLSNFIANHLKETKMRVKQFPEDTPARCSNSQDHRSVCSSEFSDDPVTDVDSDQGLNLASNRDASIKKIGIFKMSESTPHGSPVSDSNSLAATPGNVVWARTACQMWWPAEIMVEKSTSSDPTCDRHVRVQFYGNHSSAWIDPMTDISAFEDSFEERSTNPSEDFQEALKQAIQRKEQLSSCRTLSSDRSAHSDQQDRSSDKWTSCTSSTIMDDLQERRRGKRERKRKVHFDELSFPLKSERKVRRLKIMRYLGLVAPIGSPF</sequence>
<dbReference type="InterPro" id="IPR000313">
    <property type="entry name" value="PWWP_dom"/>
</dbReference>
<dbReference type="CDD" id="cd05162">
    <property type="entry name" value="PWWP"/>
    <property type="match status" value="1"/>
</dbReference>
<feature type="compositionally biased region" description="Polar residues" evidence="1">
    <location>
        <begin position="160"/>
        <end position="174"/>
    </location>
</feature>
<dbReference type="Pfam" id="PF00855">
    <property type="entry name" value="PWWP"/>
    <property type="match status" value="1"/>
</dbReference>
<dbReference type="PROSITE" id="PS50812">
    <property type="entry name" value="PWWP"/>
    <property type="match status" value="1"/>
</dbReference>